<dbReference type="EMBL" id="JBBPBM010000058">
    <property type="protein sequence ID" value="KAK8516561.1"/>
    <property type="molecule type" value="Genomic_DNA"/>
</dbReference>
<organism evidence="1 2">
    <name type="scientific">Hibiscus sabdariffa</name>
    <name type="common">roselle</name>
    <dbReference type="NCBI Taxonomy" id="183260"/>
    <lineage>
        <taxon>Eukaryota</taxon>
        <taxon>Viridiplantae</taxon>
        <taxon>Streptophyta</taxon>
        <taxon>Embryophyta</taxon>
        <taxon>Tracheophyta</taxon>
        <taxon>Spermatophyta</taxon>
        <taxon>Magnoliopsida</taxon>
        <taxon>eudicotyledons</taxon>
        <taxon>Gunneridae</taxon>
        <taxon>Pentapetalae</taxon>
        <taxon>rosids</taxon>
        <taxon>malvids</taxon>
        <taxon>Malvales</taxon>
        <taxon>Malvaceae</taxon>
        <taxon>Malvoideae</taxon>
        <taxon>Hibiscus</taxon>
    </lineage>
</organism>
<proteinExistence type="predicted"/>
<dbReference type="Proteomes" id="UP001472677">
    <property type="component" value="Unassembled WGS sequence"/>
</dbReference>
<sequence length="94" mass="10138">MCSLNRVIPPFVTLPQSLQTTFPLAFGTGSPKCQPISLLGAHSNPLVGNLSTMPPRMDKFRTEGWEGASSKDIGWHFGDPVPNARENVVSKICG</sequence>
<comment type="caution">
    <text evidence="1">The sequence shown here is derived from an EMBL/GenBank/DDBJ whole genome shotgun (WGS) entry which is preliminary data.</text>
</comment>
<protein>
    <submittedName>
        <fullName evidence="1">Uncharacterized protein</fullName>
    </submittedName>
</protein>
<gene>
    <name evidence="1" type="ORF">V6N12_038799</name>
</gene>
<keyword evidence="2" id="KW-1185">Reference proteome</keyword>
<evidence type="ECO:0000313" key="2">
    <source>
        <dbReference type="Proteomes" id="UP001472677"/>
    </source>
</evidence>
<evidence type="ECO:0000313" key="1">
    <source>
        <dbReference type="EMBL" id="KAK8516561.1"/>
    </source>
</evidence>
<name>A0ABR2CAV2_9ROSI</name>
<reference evidence="1 2" key="1">
    <citation type="journal article" date="2024" name="G3 (Bethesda)">
        <title>Genome assembly of Hibiscus sabdariffa L. provides insights into metabolisms of medicinal natural products.</title>
        <authorList>
            <person name="Kim T."/>
        </authorList>
    </citation>
    <scope>NUCLEOTIDE SEQUENCE [LARGE SCALE GENOMIC DNA]</scope>
    <source>
        <strain evidence="1">TK-2024</strain>
        <tissue evidence="1">Old leaves</tissue>
    </source>
</reference>
<accession>A0ABR2CAV2</accession>